<organism evidence="2 3">
    <name type="scientific">Euroglyphus maynei</name>
    <name type="common">Mayne's house dust mite</name>
    <dbReference type="NCBI Taxonomy" id="6958"/>
    <lineage>
        <taxon>Eukaryota</taxon>
        <taxon>Metazoa</taxon>
        <taxon>Ecdysozoa</taxon>
        <taxon>Arthropoda</taxon>
        <taxon>Chelicerata</taxon>
        <taxon>Arachnida</taxon>
        <taxon>Acari</taxon>
        <taxon>Acariformes</taxon>
        <taxon>Sarcoptiformes</taxon>
        <taxon>Astigmata</taxon>
        <taxon>Psoroptidia</taxon>
        <taxon>Analgoidea</taxon>
        <taxon>Pyroglyphidae</taxon>
        <taxon>Pyroglyphinae</taxon>
        <taxon>Euroglyphus</taxon>
    </lineage>
</organism>
<keyword evidence="3" id="KW-1185">Reference proteome</keyword>
<evidence type="ECO:0000313" key="3">
    <source>
        <dbReference type="Proteomes" id="UP000194236"/>
    </source>
</evidence>
<name>A0A1Y3BEI6_EURMA</name>
<comment type="caution">
    <text evidence="2">The sequence shown here is derived from an EMBL/GenBank/DDBJ whole genome shotgun (WGS) entry which is preliminary data.</text>
</comment>
<accession>A0A1Y3BEI6</accession>
<keyword evidence="1" id="KW-0812">Transmembrane</keyword>
<dbReference type="EMBL" id="MUJZ01023686">
    <property type="protein sequence ID" value="OTF79320.1"/>
    <property type="molecule type" value="Genomic_DNA"/>
</dbReference>
<dbReference type="OrthoDB" id="6509993at2759"/>
<dbReference type="AlphaFoldDB" id="A0A1Y3BEI6"/>
<proteinExistence type="predicted"/>
<reference evidence="2 3" key="1">
    <citation type="submission" date="2017-03" db="EMBL/GenBank/DDBJ databases">
        <title>Genome Survey of Euroglyphus maynei.</title>
        <authorList>
            <person name="Arlian L.G."/>
            <person name="Morgan M.S."/>
            <person name="Rider S.D."/>
        </authorList>
    </citation>
    <scope>NUCLEOTIDE SEQUENCE [LARGE SCALE GENOMIC DNA]</scope>
    <source>
        <strain evidence="2">Arlian Lab</strain>
        <tissue evidence="2">Whole body</tissue>
    </source>
</reference>
<gene>
    <name evidence="2" type="ORF">BLA29_000525</name>
</gene>
<evidence type="ECO:0000313" key="2">
    <source>
        <dbReference type="EMBL" id="OTF79320.1"/>
    </source>
</evidence>
<evidence type="ECO:0000256" key="1">
    <source>
        <dbReference type="SAM" id="Phobius"/>
    </source>
</evidence>
<keyword evidence="1" id="KW-0472">Membrane</keyword>
<dbReference type="Proteomes" id="UP000194236">
    <property type="component" value="Unassembled WGS sequence"/>
</dbReference>
<protein>
    <submittedName>
        <fullName evidence="2">Uncharacterized protein</fullName>
    </submittedName>
</protein>
<feature type="transmembrane region" description="Helical" evidence="1">
    <location>
        <begin position="65"/>
        <end position="88"/>
    </location>
</feature>
<keyword evidence="1" id="KW-1133">Transmembrane helix</keyword>
<sequence length="225" mass="25925">MVVMVMVTTTVTFSQSDHQNCPLTINGSRKCDTDFNETSPQLEEGIYPKDVDVWETKQNQSSLTFIVWIGFIIMLSIFIFFSIYLLYVPTKDTLLPQRRNRYHQSNQGKAMTTMDTSVYSKKLAMFNPNIVRTSIRHSGIHDMNEFGSSTSDSIQSFKSNEDNMSIKRQTHQLDHGPIRSPPDFGHDHQQFYNSLGGGFIVRHDLNKQQQQQQFAFMERKSGPQN</sequence>